<proteinExistence type="predicted"/>
<gene>
    <name evidence="1" type="ORF">PIN31115_04422</name>
</gene>
<protein>
    <submittedName>
        <fullName evidence="1">Type VI secretion protein</fullName>
    </submittedName>
</protein>
<dbReference type="NCBIfam" id="TIGR03344">
    <property type="entry name" value="VI_effect_Hcp1"/>
    <property type="match status" value="1"/>
</dbReference>
<dbReference type="Gene3D" id="2.30.110.20">
    <property type="entry name" value="Hcp1-like"/>
    <property type="match status" value="1"/>
</dbReference>
<keyword evidence="2" id="KW-1185">Reference proteome</keyword>
<dbReference type="SUPFAM" id="SSF141452">
    <property type="entry name" value="Hcp1-like"/>
    <property type="match status" value="1"/>
</dbReference>
<evidence type="ECO:0000313" key="1">
    <source>
        <dbReference type="EMBL" id="VVE46603.1"/>
    </source>
</evidence>
<dbReference type="Proteomes" id="UP000333828">
    <property type="component" value="Unassembled WGS sequence"/>
</dbReference>
<dbReference type="PANTHER" id="PTHR34319:SF6">
    <property type="entry name" value="MAJOR EXPORTED PROTEIN"/>
    <property type="match status" value="1"/>
</dbReference>
<dbReference type="InterPro" id="IPR052947">
    <property type="entry name" value="T6SS_Hcp1_domain"/>
</dbReference>
<dbReference type="InterPro" id="IPR036624">
    <property type="entry name" value="Hcp1-lik_sf"/>
</dbReference>
<accession>A0A5E4YEU1</accession>
<dbReference type="RefSeq" id="WP_150685902.1">
    <property type="nucleotide sequence ID" value="NZ_CABPSI010000005.1"/>
</dbReference>
<reference evidence="1 2" key="1">
    <citation type="submission" date="2019-08" db="EMBL/GenBank/DDBJ databases">
        <authorList>
            <person name="Peeters C."/>
        </authorList>
    </citation>
    <scope>NUCLEOTIDE SEQUENCE [LARGE SCALE GENOMIC DNA]</scope>
    <source>
        <strain evidence="1 2">LMG 31115</strain>
    </source>
</reference>
<dbReference type="PANTHER" id="PTHR34319">
    <property type="entry name" value="MAJOR EXPORTED PROTEIN"/>
    <property type="match status" value="1"/>
</dbReference>
<name>A0A5E4YEU1_9BURK</name>
<sequence>MPIPCYLSLEGAKQGKIEGSCEIEAHLGKILIQAVDHRVELPKNPQSGLPSGKRQHLGMNVTKVIDKASPKIEQALCTGERLTKALLEFYHVTKEGHEEQYYTIELFNAVVVASHTWVPNCLDKNNASLGHMQDIEMTYEKIVWTWVKDGIQTDDDWFQRGH</sequence>
<dbReference type="InterPro" id="IPR008514">
    <property type="entry name" value="T6SS_Hcp"/>
</dbReference>
<organism evidence="1 2">
    <name type="scientific">Pandoraea iniqua</name>
    <dbReference type="NCBI Taxonomy" id="2508288"/>
    <lineage>
        <taxon>Bacteria</taxon>
        <taxon>Pseudomonadati</taxon>
        <taxon>Pseudomonadota</taxon>
        <taxon>Betaproteobacteria</taxon>
        <taxon>Burkholderiales</taxon>
        <taxon>Burkholderiaceae</taxon>
        <taxon>Pandoraea</taxon>
    </lineage>
</organism>
<dbReference type="AlphaFoldDB" id="A0A5E4YEU1"/>
<dbReference type="EMBL" id="CABPSI010000005">
    <property type="protein sequence ID" value="VVE46603.1"/>
    <property type="molecule type" value="Genomic_DNA"/>
</dbReference>
<evidence type="ECO:0000313" key="2">
    <source>
        <dbReference type="Proteomes" id="UP000333828"/>
    </source>
</evidence>
<dbReference type="Pfam" id="PF05638">
    <property type="entry name" value="T6SS_HCP"/>
    <property type="match status" value="1"/>
</dbReference>